<dbReference type="PROSITE" id="PS50157">
    <property type="entry name" value="ZINC_FINGER_C2H2_2"/>
    <property type="match status" value="1"/>
</dbReference>
<evidence type="ECO:0000256" key="1">
    <source>
        <dbReference type="PROSITE-ProRule" id="PRU00042"/>
    </source>
</evidence>
<keyword evidence="1" id="KW-0863">Zinc-finger</keyword>
<organism evidence="3 4">
    <name type="scientific">Macrosiphum euphorbiae</name>
    <name type="common">potato aphid</name>
    <dbReference type="NCBI Taxonomy" id="13131"/>
    <lineage>
        <taxon>Eukaryota</taxon>
        <taxon>Metazoa</taxon>
        <taxon>Ecdysozoa</taxon>
        <taxon>Arthropoda</taxon>
        <taxon>Hexapoda</taxon>
        <taxon>Insecta</taxon>
        <taxon>Pterygota</taxon>
        <taxon>Neoptera</taxon>
        <taxon>Paraneoptera</taxon>
        <taxon>Hemiptera</taxon>
        <taxon>Sternorrhyncha</taxon>
        <taxon>Aphidomorpha</taxon>
        <taxon>Aphidoidea</taxon>
        <taxon>Aphididae</taxon>
        <taxon>Macrosiphini</taxon>
        <taxon>Macrosiphum</taxon>
    </lineage>
</organism>
<dbReference type="Gene3D" id="3.30.160.60">
    <property type="entry name" value="Classic Zinc Finger"/>
    <property type="match status" value="2"/>
</dbReference>
<protein>
    <recommendedName>
        <fullName evidence="2">C2H2-type domain-containing protein</fullName>
    </recommendedName>
</protein>
<dbReference type="InterPro" id="IPR013087">
    <property type="entry name" value="Znf_C2H2_type"/>
</dbReference>
<keyword evidence="1" id="KW-0479">Metal-binding</keyword>
<dbReference type="EMBL" id="CARXXK010000002">
    <property type="protein sequence ID" value="CAI6357196.1"/>
    <property type="molecule type" value="Genomic_DNA"/>
</dbReference>
<dbReference type="GO" id="GO:0008270">
    <property type="term" value="F:zinc ion binding"/>
    <property type="evidence" value="ECO:0007669"/>
    <property type="project" value="UniProtKB-KW"/>
</dbReference>
<dbReference type="PROSITE" id="PS00028">
    <property type="entry name" value="ZINC_FINGER_C2H2_1"/>
    <property type="match status" value="2"/>
</dbReference>
<evidence type="ECO:0000313" key="4">
    <source>
        <dbReference type="Proteomes" id="UP001160148"/>
    </source>
</evidence>
<feature type="domain" description="C2H2-type" evidence="2">
    <location>
        <begin position="2"/>
        <end position="29"/>
    </location>
</feature>
<dbReference type="SUPFAM" id="SSF57667">
    <property type="entry name" value="beta-beta-alpha zinc fingers"/>
    <property type="match status" value="1"/>
</dbReference>
<dbReference type="InterPro" id="IPR036236">
    <property type="entry name" value="Znf_C2H2_sf"/>
</dbReference>
<dbReference type="AlphaFoldDB" id="A0AAV0WMV0"/>
<keyword evidence="1" id="KW-0862">Zinc</keyword>
<accession>A0AAV0WMV0</accession>
<name>A0AAV0WMV0_9HEMI</name>
<evidence type="ECO:0000259" key="2">
    <source>
        <dbReference type="PROSITE" id="PS50157"/>
    </source>
</evidence>
<keyword evidence="4" id="KW-1185">Reference proteome</keyword>
<proteinExistence type="predicted"/>
<dbReference type="Pfam" id="PF00096">
    <property type="entry name" value="zf-C2H2"/>
    <property type="match status" value="2"/>
</dbReference>
<reference evidence="3 4" key="1">
    <citation type="submission" date="2023-01" db="EMBL/GenBank/DDBJ databases">
        <authorList>
            <person name="Whitehead M."/>
        </authorList>
    </citation>
    <scope>NUCLEOTIDE SEQUENCE [LARGE SCALE GENOMIC DNA]</scope>
</reference>
<dbReference type="Proteomes" id="UP001160148">
    <property type="component" value="Unassembled WGS sequence"/>
</dbReference>
<sequence>MFNCVLCEKVYVHKRDLNRHAKIHGGSTNSCGICLMTFTQRNNLSIHVQNRHKIAKNTPEFRDAVRVGGGAMGK</sequence>
<gene>
    <name evidence="3" type="ORF">MEUPH1_LOCUS12848</name>
</gene>
<dbReference type="SMART" id="SM00355">
    <property type="entry name" value="ZnF_C2H2"/>
    <property type="match status" value="2"/>
</dbReference>
<evidence type="ECO:0000313" key="3">
    <source>
        <dbReference type="EMBL" id="CAI6357196.1"/>
    </source>
</evidence>
<comment type="caution">
    <text evidence="3">The sequence shown here is derived from an EMBL/GenBank/DDBJ whole genome shotgun (WGS) entry which is preliminary data.</text>
</comment>